<comment type="caution">
    <text evidence="1">The sequence shown here is derived from an EMBL/GenBank/DDBJ whole genome shotgun (WGS) entry which is preliminary data.</text>
</comment>
<dbReference type="RefSeq" id="WP_378064542.1">
    <property type="nucleotide sequence ID" value="NZ_JBHSBL010000002.1"/>
</dbReference>
<gene>
    <name evidence="1" type="ORF">ACFO0C_01220</name>
</gene>
<dbReference type="SUPFAM" id="SSF51735">
    <property type="entry name" value="NAD(P)-binding Rossmann-fold domains"/>
    <property type="match status" value="1"/>
</dbReference>
<dbReference type="PANTHER" id="PTHR13812">
    <property type="entry name" value="KETIMINE REDUCTASE MU-CRYSTALLIN"/>
    <property type="match status" value="1"/>
</dbReference>
<name>A0ABV8IKR4_9ACTN</name>
<dbReference type="Gene3D" id="3.30.1780.10">
    <property type="entry name" value="ornithine cyclodeaminase, domain 1"/>
    <property type="match status" value="1"/>
</dbReference>
<sequence length="314" mass="33194">MTLLLTDAEVRAAFDWSAAVTALRTAYAADNTGSRFPARGMARGDGSWLRTLSGVPAGSGYMGAKLIAANMRSRRASYLIPLFDEATTELVALLDGHSITGFRTAATSALAADLLAVPGPLRVAAIGSGFEARNHLQALAAIRSLESVHVYSPTPASREAFARELTAEAHDTAEAAVDRANVVICAARSRDETPTFRGEWLRPGMTVVSIGSTLPEQREVDTETLARADLIVADMVEEVLHDTGDVLAARADGIDVTAKTVPLSDSVGRTDADQILLYKSVGSAVQDLAVAVMCLQRAGENGTRLPDVIHPVQK</sequence>
<evidence type="ECO:0000313" key="2">
    <source>
        <dbReference type="Proteomes" id="UP001595867"/>
    </source>
</evidence>
<dbReference type="Pfam" id="PF02423">
    <property type="entry name" value="OCD_Mu_crystall"/>
    <property type="match status" value="1"/>
</dbReference>
<dbReference type="EMBL" id="JBHSBL010000002">
    <property type="protein sequence ID" value="MFC4063533.1"/>
    <property type="molecule type" value="Genomic_DNA"/>
</dbReference>
<dbReference type="InterPro" id="IPR023401">
    <property type="entry name" value="ODC_N"/>
</dbReference>
<dbReference type="InterPro" id="IPR036291">
    <property type="entry name" value="NAD(P)-bd_dom_sf"/>
</dbReference>
<keyword evidence="2" id="KW-1185">Reference proteome</keyword>
<organism evidence="1 2">
    <name type="scientific">Actinoplanes subglobosus</name>
    <dbReference type="NCBI Taxonomy" id="1547892"/>
    <lineage>
        <taxon>Bacteria</taxon>
        <taxon>Bacillati</taxon>
        <taxon>Actinomycetota</taxon>
        <taxon>Actinomycetes</taxon>
        <taxon>Micromonosporales</taxon>
        <taxon>Micromonosporaceae</taxon>
        <taxon>Actinoplanes</taxon>
    </lineage>
</organism>
<dbReference type="PANTHER" id="PTHR13812:SF19">
    <property type="entry name" value="KETIMINE REDUCTASE MU-CRYSTALLIN"/>
    <property type="match status" value="1"/>
</dbReference>
<accession>A0ABV8IKR4</accession>
<dbReference type="Gene3D" id="3.40.50.720">
    <property type="entry name" value="NAD(P)-binding Rossmann-like Domain"/>
    <property type="match status" value="1"/>
</dbReference>
<evidence type="ECO:0000313" key="1">
    <source>
        <dbReference type="EMBL" id="MFC4063533.1"/>
    </source>
</evidence>
<dbReference type="Proteomes" id="UP001595867">
    <property type="component" value="Unassembled WGS sequence"/>
</dbReference>
<dbReference type="PIRSF" id="PIRSF001439">
    <property type="entry name" value="CryM"/>
    <property type="match status" value="1"/>
</dbReference>
<dbReference type="InterPro" id="IPR003462">
    <property type="entry name" value="ODC_Mu_crystall"/>
</dbReference>
<proteinExistence type="predicted"/>
<reference evidence="2" key="1">
    <citation type="journal article" date="2019" name="Int. J. Syst. Evol. Microbiol.">
        <title>The Global Catalogue of Microorganisms (GCM) 10K type strain sequencing project: providing services to taxonomists for standard genome sequencing and annotation.</title>
        <authorList>
            <consortium name="The Broad Institute Genomics Platform"/>
            <consortium name="The Broad Institute Genome Sequencing Center for Infectious Disease"/>
            <person name="Wu L."/>
            <person name="Ma J."/>
        </authorList>
    </citation>
    <scope>NUCLEOTIDE SEQUENCE [LARGE SCALE GENOMIC DNA]</scope>
    <source>
        <strain evidence="2">TBRC 5832</strain>
    </source>
</reference>
<protein>
    <submittedName>
        <fullName evidence="1">Ornithine cyclodeaminase family protein</fullName>
    </submittedName>
</protein>